<dbReference type="GO" id="GO:0004620">
    <property type="term" value="F:phospholipase activity"/>
    <property type="evidence" value="ECO:0007669"/>
    <property type="project" value="TreeGrafter"/>
</dbReference>
<dbReference type="AlphaFoldDB" id="A0A8B8MLP8"/>
<dbReference type="Pfam" id="PF01734">
    <property type="entry name" value="Patatin"/>
    <property type="match status" value="1"/>
</dbReference>
<feature type="active site" description="Proton acceptor" evidence="6">
    <location>
        <position position="219"/>
    </location>
</feature>
<dbReference type="PANTHER" id="PTHR32176">
    <property type="entry name" value="XYLOSE ISOMERASE"/>
    <property type="match status" value="1"/>
</dbReference>
<dbReference type="RefSeq" id="XP_027368164.1">
    <property type="nucleotide sequence ID" value="XM_027512363.1"/>
</dbReference>
<dbReference type="KEGG" id="aprc:113874142"/>
<sequence>MEATTEAFVPSRTIDDERLVTVLSIDGGGIRGIIPGIILDFLETELQKLDGDHVRLADYFDVIAGTSTGGLVAAMLTAPNEHNRPLFAASEIKDFYLKHGSKIFPQNKCCNLFLHIVKLSKALLGPRYNGKYLHRLLKERLGDTKLHQTLTNVVIPAFNIKCLQPTIFSTFQLKKRPDLNASLSDICIATSAAPTYLPPHYFETKDHTGKVIGKFDLVDGGVAANNPTMVAIGEVTNQINHDGPSAKINVEPIQYDQFLVISLGTGAQKQEVRYTADEAAQWGILSWVATMNGCTPLIDAFMQASADMVDFQLASVFGTHNSENNYLRIQDDTLTGDLSSVDVATEKNLKDLVKVGQSLLKKPVSKVNLKTGIYEPATHYYETNEEALKRYAKRLSKQKQIRNLGKSDKKL</sequence>
<evidence type="ECO:0000256" key="3">
    <source>
        <dbReference type="ARBA" id="ARBA00022821"/>
    </source>
</evidence>
<dbReference type="GO" id="GO:0047372">
    <property type="term" value="F:monoacylglycerol lipase activity"/>
    <property type="evidence" value="ECO:0007669"/>
    <property type="project" value="TreeGrafter"/>
</dbReference>
<dbReference type="InterPro" id="IPR016035">
    <property type="entry name" value="Acyl_Trfase/lysoPLipase"/>
</dbReference>
<evidence type="ECO:0000256" key="1">
    <source>
        <dbReference type="ARBA" id="ARBA00010240"/>
    </source>
</evidence>
<evidence type="ECO:0000256" key="4">
    <source>
        <dbReference type="ARBA" id="ARBA00022963"/>
    </source>
</evidence>
<dbReference type="InterPro" id="IPR002641">
    <property type="entry name" value="PNPLA_dom"/>
</dbReference>
<dbReference type="Proteomes" id="UP000694853">
    <property type="component" value="Unplaced"/>
</dbReference>
<proteinExistence type="inferred from homology"/>
<keyword evidence="4 6" id="KW-0442">Lipid degradation</keyword>
<feature type="domain" description="PNPLA" evidence="8">
    <location>
        <begin position="23"/>
        <end position="232"/>
    </location>
</feature>
<organism evidence="9 10">
    <name type="scientific">Abrus precatorius</name>
    <name type="common">Indian licorice</name>
    <name type="synonym">Glycine abrus</name>
    <dbReference type="NCBI Taxonomy" id="3816"/>
    <lineage>
        <taxon>Eukaryota</taxon>
        <taxon>Viridiplantae</taxon>
        <taxon>Streptophyta</taxon>
        <taxon>Embryophyta</taxon>
        <taxon>Tracheophyta</taxon>
        <taxon>Spermatophyta</taxon>
        <taxon>Magnoliopsida</taxon>
        <taxon>eudicotyledons</taxon>
        <taxon>Gunneridae</taxon>
        <taxon>Pentapetalae</taxon>
        <taxon>rosids</taxon>
        <taxon>fabids</taxon>
        <taxon>Fabales</taxon>
        <taxon>Fabaceae</taxon>
        <taxon>Papilionoideae</taxon>
        <taxon>50 kb inversion clade</taxon>
        <taxon>NPAAA clade</taxon>
        <taxon>indigoferoid/millettioid clade</taxon>
        <taxon>Abreae</taxon>
        <taxon>Abrus</taxon>
    </lineage>
</organism>
<keyword evidence="2 6" id="KW-0378">Hydrolase</keyword>
<evidence type="ECO:0000256" key="6">
    <source>
        <dbReference type="PROSITE-ProRule" id="PRU01161"/>
    </source>
</evidence>
<gene>
    <name evidence="10" type="primary">LOC113874142</name>
</gene>
<keyword evidence="3" id="KW-0611">Plant defense</keyword>
<evidence type="ECO:0000256" key="5">
    <source>
        <dbReference type="ARBA" id="ARBA00023098"/>
    </source>
</evidence>
<comment type="similarity">
    <text evidence="1 7">Belongs to the patatin family.</text>
</comment>
<protein>
    <recommendedName>
        <fullName evidence="7">Patatin</fullName>
        <ecNumber evidence="7">3.1.1.-</ecNumber>
    </recommendedName>
</protein>
<keyword evidence="5 6" id="KW-0443">Lipid metabolism</keyword>
<evidence type="ECO:0000256" key="7">
    <source>
        <dbReference type="RuleBase" id="RU361262"/>
    </source>
</evidence>
<comment type="function">
    <text evidence="7">Lipolytic acyl hydrolase (LAH).</text>
</comment>
<dbReference type="FunFam" id="3.40.1090.10:FF:000005">
    <property type="entry name" value="Patatin"/>
    <property type="match status" value="1"/>
</dbReference>
<dbReference type="PANTHER" id="PTHR32176:SF109">
    <property type="entry name" value="PATATIN-LIKE PROTEIN 2"/>
    <property type="match status" value="1"/>
</dbReference>
<evidence type="ECO:0000256" key="2">
    <source>
        <dbReference type="ARBA" id="ARBA00022801"/>
    </source>
</evidence>
<dbReference type="SUPFAM" id="SSF52151">
    <property type="entry name" value="FabD/lysophospholipase-like"/>
    <property type="match status" value="1"/>
</dbReference>
<dbReference type="GO" id="GO:0006952">
    <property type="term" value="P:defense response"/>
    <property type="evidence" value="ECO:0007669"/>
    <property type="project" value="UniProtKB-KW"/>
</dbReference>
<feature type="short sequence motif" description="DGA/G" evidence="6">
    <location>
        <begin position="219"/>
        <end position="221"/>
    </location>
</feature>
<dbReference type="GO" id="GO:0016042">
    <property type="term" value="P:lipid catabolic process"/>
    <property type="evidence" value="ECO:0007669"/>
    <property type="project" value="UniProtKB-UniRule"/>
</dbReference>
<feature type="short sequence motif" description="GXSXG" evidence="6">
    <location>
        <begin position="65"/>
        <end position="69"/>
    </location>
</feature>
<reference evidence="9" key="1">
    <citation type="journal article" date="2019" name="Toxins">
        <title>Detection of Abrin-Like and Prepropulchellin-Like Toxin Genes and Transcripts Using Whole Genome Sequencing and Full-Length Transcript Sequencing of Abrus precatorius.</title>
        <authorList>
            <person name="Hovde B.T."/>
            <person name="Daligault H.E."/>
            <person name="Hanschen E.R."/>
            <person name="Kunde Y.A."/>
            <person name="Johnson M.B."/>
            <person name="Starkenburg S.R."/>
            <person name="Johnson S.L."/>
        </authorList>
    </citation>
    <scope>NUCLEOTIDE SEQUENCE [LARGE SCALE GENOMIC DNA]</scope>
</reference>
<dbReference type="Gene3D" id="3.40.1090.10">
    <property type="entry name" value="Cytosolic phospholipase A2 catalytic domain"/>
    <property type="match status" value="1"/>
</dbReference>
<dbReference type="OrthoDB" id="1658288at2759"/>
<dbReference type="GeneID" id="113874142"/>
<feature type="active site" description="Nucleophile" evidence="6">
    <location>
        <position position="67"/>
    </location>
</feature>
<feature type="short sequence motif" description="GXGXXG" evidence="6">
    <location>
        <begin position="27"/>
        <end position="32"/>
    </location>
</feature>
<comment type="domain">
    <text evidence="7">The nitrogen atoms of the two glycine residues in the GGXR motif define the oxyanion hole, and stabilize the oxyanion that forms during the nucleophilic attack by the catalytic serine during substrate cleavage.</text>
</comment>
<dbReference type="EC" id="3.1.1.-" evidence="7"/>
<dbReference type="PROSITE" id="PS51635">
    <property type="entry name" value="PNPLA"/>
    <property type="match status" value="1"/>
</dbReference>
<reference evidence="10" key="2">
    <citation type="submission" date="2025-08" db="UniProtKB">
        <authorList>
            <consortium name="RefSeq"/>
        </authorList>
    </citation>
    <scope>IDENTIFICATION</scope>
    <source>
        <tissue evidence="10">Young leaves</tissue>
    </source>
</reference>
<evidence type="ECO:0000313" key="9">
    <source>
        <dbReference type="Proteomes" id="UP000694853"/>
    </source>
</evidence>
<accession>A0A8B8MLP8</accession>
<keyword evidence="9" id="KW-1185">Reference proteome</keyword>
<evidence type="ECO:0000259" key="8">
    <source>
        <dbReference type="PROSITE" id="PS51635"/>
    </source>
</evidence>
<evidence type="ECO:0000313" key="10">
    <source>
        <dbReference type="RefSeq" id="XP_027368164.1"/>
    </source>
</evidence>
<name>A0A8B8MLP8_ABRPR</name>